<gene>
    <name evidence="1" type="ORF">QE152_g31101</name>
</gene>
<dbReference type="AlphaFoldDB" id="A0AAW1JC24"/>
<protein>
    <submittedName>
        <fullName evidence="1">Uncharacterized protein</fullName>
    </submittedName>
</protein>
<dbReference type="Proteomes" id="UP001458880">
    <property type="component" value="Unassembled WGS sequence"/>
</dbReference>
<evidence type="ECO:0000313" key="2">
    <source>
        <dbReference type="Proteomes" id="UP001458880"/>
    </source>
</evidence>
<evidence type="ECO:0000313" key="1">
    <source>
        <dbReference type="EMBL" id="KAK9700638.1"/>
    </source>
</evidence>
<reference evidence="1 2" key="1">
    <citation type="journal article" date="2024" name="BMC Genomics">
        <title>De novo assembly and annotation of Popillia japonica's genome with initial clues to its potential as an invasive pest.</title>
        <authorList>
            <person name="Cucini C."/>
            <person name="Boschi S."/>
            <person name="Funari R."/>
            <person name="Cardaioli E."/>
            <person name="Iannotti N."/>
            <person name="Marturano G."/>
            <person name="Paoli F."/>
            <person name="Bruttini M."/>
            <person name="Carapelli A."/>
            <person name="Frati F."/>
            <person name="Nardi F."/>
        </authorList>
    </citation>
    <scope>NUCLEOTIDE SEQUENCE [LARGE SCALE GENOMIC DNA]</scope>
    <source>
        <strain evidence="1">DMR45628</strain>
    </source>
</reference>
<comment type="caution">
    <text evidence="1">The sequence shown here is derived from an EMBL/GenBank/DDBJ whole genome shotgun (WGS) entry which is preliminary data.</text>
</comment>
<accession>A0AAW1JC24</accession>
<keyword evidence="2" id="KW-1185">Reference proteome</keyword>
<organism evidence="1 2">
    <name type="scientific">Popillia japonica</name>
    <name type="common">Japanese beetle</name>
    <dbReference type="NCBI Taxonomy" id="7064"/>
    <lineage>
        <taxon>Eukaryota</taxon>
        <taxon>Metazoa</taxon>
        <taxon>Ecdysozoa</taxon>
        <taxon>Arthropoda</taxon>
        <taxon>Hexapoda</taxon>
        <taxon>Insecta</taxon>
        <taxon>Pterygota</taxon>
        <taxon>Neoptera</taxon>
        <taxon>Endopterygota</taxon>
        <taxon>Coleoptera</taxon>
        <taxon>Polyphaga</taxon>
        <taxon>Scarabaeiformia</taxon>
        <taxon>Scarabaeidae</taxon>
        <taxon>Rutelinae</taxon>
        <taxon>Popillia</taxon>
    </lineage>
</organism>
<proteinExistence type="predicted"/>
<sequence>MNHTLPATISDNSAFLDVQLDQISVTPVPYNINVILQIVCVQRIINSMIYFNISDHTTQKLSASYLNNYQPNYKRIRVFSEDNMNFFLNTLSETSWSTILECKDDMDVNQQWDDFISCFLNIFNQSFPIKKIMCGNNPKSRHFRSPEVNTCREKLSTLAVISKHDNSYKVLYDNEKNKLRNLLIKEKKEYCKNEIHNSDNLSKTVWKVAGTLASITKKHTSSNLNVDDDSKLNELNRYFANSGEHAGSDPSTSIAIVNIMENPCTFSFDLATQALMPSLPTAGDELLHGFR</sequence>
<dbReference type="EMBL" id="JASPKY010000433">
    <property type="protein sequence ID" value="KAK9700638.1"/>
    <property type="molecule type" value="Genomic_DNA"/>
</dbReference>
<name>A0AAW1JC24_POPJA</name>